<reference evidence="1" key="1">
    <citation type="journal article" date="2022" name="Front. Genet.">
        <title>Chromosome-Scale Assembly of the Dendrobium nobile Genome Provides Insights Into the Molecular Mechanism of the Biosynthesis of the Medicinal Active Ingredient of Dendrobium.</title>
        <authorList>
            <person name="Xu Q."/>
            <person name="Niu S.-C."/>
            <person name="Li K.-L."/>
            <person name="Zheng P.-J."/>
            <person name="Zhang X.-J."/>
            <person name="Jia Y."/>
            <person name="Liu Y."/>
            <person name="Niu Y.-X."/>
            <person name="Yu L.-H."/>
            <person name="Chen D.-F."/>
            <person name="Zhang G.-Q."/>
        </authorList>
    </citation>
    <scope>NUCLEOTIDE SEQUENCE</scope>
    <source>
        <tissue evidence="1">Leaf</tissue>
    </source>
</reference>
<dbReference type="EMBL" id="JAGYWB010000002">
    <property type="protein sequence ID" value="KAI0528531.1"/>
    <property type="molecule type" value="Genomic_DNA"/>
</dbReference>
<proteinExistence type="predicted"/>
<accession>A0A8T3C998</accession>
<dbReference type="AlphaFoldDB" id="A0A8T3C998"/>
<comment type="caution">
    <text evidence="1">The sequence shown here is derived from an EMBL/GenBank/DDBJ whole genome shotgun (WGS) entry which is preliminary data.</text>
</comment>
<gene>
    <name evidence="1" type="ORF">KFK09_001073</name>
</gene>
<organism evidence="1 2">
    <name type="scientific">Dendrobium nobile</name>
    <name type="common">Orchid</name>
    <dbReference type="NCBI Taxonomy" id="94219"/>
    <lineage>
        <taxon>Eukaryota</taxon>
        <taxon>Viridiplantae</taxon>
        <taxon>Streptophyta</taxon>
        <taxon>Embryophyta</taxon>
        <taxon>Tracheophyta</taxon>
        <taxon>Spermatophyta</taxon>
        <taxon>Magnoliopsida</taxon>
        <taxon>Liliopsida</taxon>
        <taxon>Asparagales</taxon>
        <taxon>Orchidaceae</taxon>
        <taxon>Epidendroideae</taxon>
        <taxon>Malaxideae</taxon>
        <taxon>Dendrobiinae</taxon>
        <taxon>Dendrobium</taxon>
    </lineage>
</organism>
<protein>
    <submittedName>
        <fullName evidence="1">Uncharacterized protein</fullName>
    </submittedName>
</protein>
<sequence length="83" mass="8837">MVEVVEASKGSNVEVLVVPPSPLEFPKAQVAMTMGAFTFFTSTGNGICALAGLTLKGLDVEGPQCRRHVRRGSGGFLEDGWRK</sequence>
<evidence type="ECO:0000313" key="2">
    <source>
        <dbReference type="Proteomes" id="UP000829196"/>
    </source>
</evidence>
<dbReference type="Proteomes" id="UP000829196">
    <property type="component" value="Unassembled WGS sequence"/>
</dbReference>
<keyword evidence="2" id="KW-1185">Reference proteome</keyword>
<evidence type="ECO:0000313" key="1">
    <source>
        <dbReference type="EMBL" id="KAI0528531.1"/>
    </source>
</evidence>
<name>A0A8T3C998_DENNO</name>